<proteinExistence type="predicted"/>
<gene>
    <name evidence="1" type="ORF">K488DRAFT_52505</name>
</gene>
<evidence type="ECO:0000313" key="1">
    <source>
        <dbReference type="EMBL" id="KAI0031234.1"/>
    </source>
</evidence>
<comment type="caution">
    <text evidence="1">The sequence shown here is derived from an EMBL/GenBank/DDBJ whole genome shotgun (WGS) entry which is preliminary data.</text>
</comment>
<keyword evidence="2" id="KW-1185">Reference proteome</keyword>
<sequence length="709" mass="76659">MDYLRTIGSAAVLTLVQKSGLNTPFSLGHKVAAYEGESIWTLYDGTKRDDNSPVSVFEFDGSIPNKRNLLPLAKNALRKLRTTRHPDVLKFMDVIETETTVHIMTERVKPLLLEIRTWTPKEIQEQEEWLLWGLHRLSTAIAFVNESANATHGNVRLSSVFLSATGEWKLGGFEVLSTPVDPSAVLYTHGGSLLSAHAISPPEVKKGGWSALRENPTAAADSYALALLIQTLFNPRAGPLPTTQPPHPPPQASSRGAIPSTVFPTLKKLLNPNPKMRLNAKGFLDVGMAESAGEGSGFFKSNRLIKICESLGNFGLMSEGERIHLIRTINDVALTLPSAFATQLVLPSLLNCLSLPAMATQAAAIIPLVVQIGKGVPEDDYAKVVLEPLIKLFASPDRGTRMALLDVLLELAPKLDKRMVSDKIWPNLQTGFSDTVALIREATVKSIGLLSDKFTDRILNNDLLRHLARLQSDPEASIRTNTCILIGRLGPSLGYNSKRKVLIMAFAKALKDDFVHARVAGIMAFMACVDCFEIEELAGKVVGVVCGALVDREKLVRDQAFKAVDLFIKRIEAHAASMPETVANGDAASPLGLGFVAPNGQATITSTAAGAAGALAGWAISSLSGKKVVMSPSSAPLANLHLRTSSRRMSSRRPSPLAASPAPLPLHRFPQHLRSLPRRQSRHPRSRGGCSLVRTSYKGRRSLASGETT</sequence>
<dbReference type="Proteomes" id="UP000814128">
    <property type="component" value="Unassembled WGS sequence"/>
</dbReference>
<organism evidence="1 2">
    <name type="scientific">Vararia minispora EC-137</name>
    <dbReference type="NCBI Taxonomy" id="1314806"/>
    <lineage>
        <taxon>Eukaryota</taxon>
        <taxon>Fungi</taxon>
        <taxon>Dikarya</taxon>
        <taxon>Basidiomycota</taxon>
        <taxon>Agaricomycotina</taxon>
        <taxon>Agaricomycetes</taxon>
        <taxon>Russulales</taxon>
        <taxon>Lachnocladiaceae</taxon>
        <taxon>Vararia</taxon>
    </lineage>
</organism>
<dbReference type="EMBL" id="MU273588">
    <property type="protein sequence ID" value="KAI0031234.1"/>
    <property type="molecule type" value="Genomic_DNA"/>
</dbReference>
<accession>A0ACB8QHD2</accession>
<reference evidence="1" key="1">
    <citation type="submission" date="2021-02" db="EMBL/GenBank/DDBJ databases">
        <authorList>
            <consortium name="DOE Joint Genome Institute"/>
            <person name="Ahrendt S."/>
            <person name="Looney B.P."/>
            <person name="Miyauchi S."/>
            <person name="Morin E."/>
            <person name="Drula E."/>
            <person name="Courty P.E."/>
            <person name="Chicoki N."/>
            <person name="Fauchery L."/>
            <person name="Kohler A."/>
            <person name="Kuo A."/>
            <person name="Labutti K."/>
            <person name="Pangilinan J."/>
            <person name="Lipzen A."/>
            <person name="Riley R."/>
            <person name="Andreopoulos W."/>
            <person name="He G."/>
            <person name="Johnson J."/>
            <person name="Barry K.W."/>
            <person name="Grigoriev I.V."/>
            <person name="Nagy L."/>
            <person name="Hibbett D."/>
            <person name="Henrissat B."/>
            <person name="Matheny P.B."/>
            <person name="Labbe J."/>
            <person name="Martin F."/>
        </authorList>
    </citation>
    <scope>NUCLEOTIDE SEQUENCE</scope>
    <source>
        <strain evidence="1">EC-137</strain>
    </source>
</reference>
<reference evidence="1" key="2">
    <citation type="journal article" date="2022" name="New Phytol.">
        <title>Evolutionary transition to the ectomycorrhizal habit in the genomes of a hyperdiverse lineage of mushroom-forming fungi.</title>
        <authorList>
            <person name="Looney B."/>
            <person name="Miyauchi S."/>
            <person name="Morin E."/>
            <person name="Drula E."/>
            <person name="Courty P.E."/>
            <person name="Kohler A."/>
            <person name="Kuo A."/>
            <person name="LaButti K."/>
            <person name="Pangilinan J."/>
            <person name="Lipzen A."/>
            <person name="Riley R."/>
            <person name="Andreopoulos W."/>
            <person name="He G."/>
            <person name="Johnson J."/>
            <person name="Nolan M."/>
            <person name="Tritt A."/>
            <person name="Barry K.W."/>
            <person name="Grigoriev I.V."/>
            <person name="Nagy L.G."/>
            <person name="Hibbett D."/>
            <person name="Henrissat B."/>
            <person name="Matheny P.B."/>
            <person name="Labbe J."/>
            <person name="Martin F.M."/>
        </authorList>
    </citation>
    <scope>NUCLEOTIDE SEQUENCE</scope>
    <source>
        <strain evidence="1">EC-137</strain>
    </source>
</reference>
<name>A0ACB8QHD2_9AGAM</name>
<protein>
    <submittedName>
        <fullName evidence="1">Armadillo-type protein</fullName>
    </submittedName>
</protein>
<evidence type="ECO:0000313" key="2">
    <source>
        <dbReference type="Proteomes" id="UP000814128"/>
    </source>
</evidence>